<dbReference type="AlphaFoldDB" id="A0A8J3EUG6"/>
<keyword evidence="1" id="KW-0472">Membrane</keyword>
<reference evidence="2" key="1">
    <citation type="journal article" date="2014" name="Int. J. Syst. Evol. Microbiol.">
        <title>Complete genome sequence of Corynebacterium casei LMG S-19264T (=DSM 44701T), isolated from a smear-ripened cheese.</title>
        <authorList>
            <consortium name="US DOE Joint Genome Institute (JGI-PGF)"/>
            <person name="Walter F."/>
            <person name="Albersmeier A."/>
            <person name="Kalinowski J."/>
            <person name="Ruckert C."/>
        </authorList>
    </citation>
    <scope>NUCLEOTIDE SEQUENCE</scope>
    <source>
        <strain evidence="2">CGMCC 1.14988</strain>
    </source>
</reference>
<evidence type="ECO:0000313" key="3">
    <source>
        <dbReference type="Proteomes" id="UP000650511"/>
    </source>
</evidence>
<accession>A0A8J3EUG6</accession>
<reference evidence="2" key="2">
    <citation type="submission" date="2020-09" db="EMBL/GenBank/DDBJ databases">
        <authorList>
            <person name="Sun Q."/>
            <person name="Zhou Y."/>
        </authorList>
    </citation>
    <scope>NUCLEOTIDE SEQUENCE</scope>
    <source>
        <strain evidence="2">CGMCC 1.14988</strain>
    </source>
</reference>
<evidence type="ECO:0000256" key="1">
    <source>
        <dbReference type="SAM" id="Phobius"/>
    </source>
</evidence>
<dbReference type="InterPro" id="IPR058061">
    <property type="entry name" value="SCO4848-like"/>
</dbReference>
<dbReference type="Pfam" id="PF26606">
    <property type="entry name" value="SCO4848"/>
    <property type="match status" value="1"/>
</dbReference>
<dbReference type="RefSeq" id="WP_165404183.1">
    <property type="nucleotide sequence ID" value="NZ_BMHA01000009.1"/>
</dbReference>
<proteinExistence type="predicted"/>
<protein>
    <submittedName>
        <fullName evidence="2">Uncharacterized protein</fullName>
    </submittedName>
</protein>
<evidence type="ECO:0000313" key="2">
    <source>
        <dbReference type="EMBL" id="GGI07666.1"/>
    </source>
</evidence>
<feature type="transmembrane region" description="Helical" evidence="1">
    <location>
        <begin position="60"/>
        <end position="83"/>
    </location>
</feature>
<feature type="transmembrane region" description="Helical" evidence="1">
    <location>
        <begin position="30"/>
        <end position="48"/>
    </location>
</feature>
<dbReference type="Proteomes" id="UP000650511">
    <property type="component" value="Unassembled WGS sequence"/>
</dbReference>
<dbReference type="EMBL" id="BMHA01000009">
    <property type="protein sequence ID" value="GGI07666.1"/>
    <property type="molecule type" value="Genomic_DNA"/>
</dbReference>
<keyword evidence="1" id="KW-0812">Transmembrane</keyword>
<keyword evidence="1" id="KW-1133">Transmembrane helix</keyword>
<name>A0A8J3EUG6_9ACTN</name>
<comment type="caution">
    <text evidence="2">The sequence shown here is derived from an EMBL/GenBank/DDBJ whole genome shotgun (WGS) entry which is preliminary data.</text>
</comment>
<sequence length="98" mass="10323">MSTSAPSSRNVAAGADTVVATPVAVHRRRAVILLVLALFQFWLWGTRINNLVRDAGDFSAAFVAVHAVLYAAAIGAGVVLAVLGVRMWREARAPGGRP</sequence>
<keyword evidence="3" id="KW-1185">Reference proteome</keyword>
<organism evidence="2 3">
    <name type="scientific">Egicoccus halophilus</name>
    <dbReference type="NCBI Taxonomy" id="1670830"/>
    <lineage>
        <taxon>Bacteria</taxon>
        <taxon>Bacillati</taxon>
        <taxon>Actinomycetota</taxon>
        <taxon>Nitriliruptoria</taxon>
        <taxon>Egicoccales</taxon>
        <taxon>Egicoccaceae</taxon>
        <taxon>Egicoccus</taxon>
    </lineage>
</organism>
<gene>
    <name evidence="2" type="ORF">GCM10011354_25230</name>
</gene>